<keyword evidence="3" id="KW-1185">Reference proteome</keyword>
<dbReference type="Proteomes" id="UP000824120">
    <property type="component" value="Chromosome 1"/>
</dbReference>
<protein>
    <submittedName>
        <fullName evidence="2">Uncharacterized protein</fullName>
    </submittedName>
</protein>
<feature type="region of interest" description="Disordered" evidence="1">
    <location>
        <begin position="1"/>
        <end position="26"/>
    </location>
</feature>
<evidence type="ECO:0000256" key="1">
    <source>
        <dbReference type="SAM" id="MobiDB-lite"/>
    </source>
</evidence>
<evidence type="ECO:0000313" key="3">
    <source>
        <dbReference type="Proteomes" id="UP000824120"/>
    </source>
</evidence>
<evidence type="ECO:0000313" key="2">
    <source>
        <dbReference type="EMBL" id="KAG5630393.1"/>
    </source>
</evidence>
<accession>A0A9J6B121</accession>
<sequence length="124" mass="14629">MQEEEEEDIDNNIEDIASSGDLSPTQINKLKESNKKYRGNNIRSVKSKNVFERLIDLQRRHHYTYISLLEPFQSPLVVEEYRRNLNLQYAMANCSAKLWIFWSTQEVNLFGGMGELRRIAFLKD</sequence>
<dbReference type="EMBL" id="JACXVP010000001">
    <property type="protein sequence ID" value="KAG5630393.1"/>
    <property type="molecule type" value="Genomic_DNA"/>
</dbReference>
<reference evidence="2 3" key="1">
    <citation type="submission" date="2020-09" db="EMBL/GenBank/DDBJ databases">
        <title>De no assembly of potato wild relative species, Solanum commersonii.</title>
        <authorList>
            <person name="Cho K."/>
        </authorList>
    </citation>
    <scope>NUCLEOTIDE SEQUENCE [LARGE SCALE GENOMIC DNA]</scope>
    <source>
        <strain evidence="2">LZ3.2</strain>
        <tissue evidence="2">Leaf</tissue>
    </source>
</reference>
<dbReference type="AlphaFoldDB" id="A0A9J6B121"/>
<organism evidence="2 3">
    <name type="scientific">Solanum commersonii</name>
    <name type="common">Commerson's wild potato</name>
    <name type="synonym">Commerson's nightshade</name>
    <dbReference type="NCBI Taxonomy" id="4109"/>
    <lineage>
        <taxon>Eukaryota</taxon>
        <taxon>Viridiplantae</taxon>
        <taxon>Streptophyta</taxon>
        <taxon>Embryophyta</taxon>
        <taxon>Tracheophyta</taxon>
        <taxon>Spermatophyta</taxon>
        <taxon>Magnoliopsida</taxon>
        <taxon>eudicotyledons</taxon>
        <taxon>Gunneridae</taxon>
        <taxon>Pentapetalae</taxon>
        <taxon>asterids</taxon>
        <taxon>lamiids</taxon>
        <taxon>Solanales</taxon>
        <taxon>Solanaceae</taxon>
        <taxon>Solanoideae</taxon>
        <taxon>Solaneae</taxon>
        <taxon>Solanum</taxon>
    </lineage>
</organism>
<gene>
    <name evidence="2" type="ORF">H5410_002110</name>
</gene>
<proteinExistence type="predicted"/>
<feature type="compositionally biased region" description="Acidic residues" evidence="1">
    <location>
        <begin position="1"/>
        <end position="13"/>
    </location>
</feature>
<comment type="caution">
    <text evidence="2">The sequence shown here is derived from an EMBL/GenBank/DDBJ whole genome shotgun (WGS) entry which is preliminary data.</text>
</comment>
<name>A0A9J6B121_SOLCO</name>